<dbReference type="Proteomes" id="UP000275777">
    <property type="component" value="Chromosome"/>
</dbReference>
<gene>
    <name evidence="1" type="ORF">NCTC9695_03187</name>
</gene>
<dbReference type="AlphaFoldDB" id="A0A447TCW9"/>
<evidence type="ECO:0000313" key="1">
    <source>
        <dbReference type="EMBL" id="VEB42736.1"/>
    </source>
</evidence>
<organism evidence="1 2">
    <name type="scientific">Chromobacterium violaceum</name>
    <dbReference type="NCBI Taxonomy" id="536"/>
    <lineage>
        <taxon>Bacteria</taxon>
        <taxon>Pseudomonadati</taxon>
        <taxon>Pseudomonadota</taxon>
        <taxon>Betaproteobacteria</taxon>
        <taxon>Neisseriales</taxon>
        <taxon>Chromobacteriaceae</taxon>
        <taxon>Chromobacterium</taxon>
    </lineage>
</organism>
<protein>
    <submittedName>
        <fullName evidence="1">Helix-turn-helix domain</fullName>
    </submittedName>
</protein>
<sequence>MSAEEFAWWCKPMETLNNRYRKFLHHGCKWPVHLLRDQYRVWCPACLREKARHLSAWDWHLTTWCHKHQALLVDRCPACQQRVKWRYSQLRYCSCGFPLYEGAYPTVPEGSPLDIESLSPTELLRFITLALLMHAPSSSQPDISLLAKSDIAQLHLTLAEIPPEQLLDGAQFEKAMCKQLDMRLFQQPTWGPRYAASPLLSGLQIDAAFDKELGTIADNWMQALPLDATVGGPHSVTSQTALSIGAVATTLNVTAHVVRRLIKKEALIGLADTACTGRRRRQSHMVSGESLARLQQALSPTTSSNIQGKLVRFDHFGIDFATRLNLFKDVLNGSLAIRTFDPRVGLPSVELVIPEKQTNNPNRMNVGMAAKALGIYTDAVYRVAKAGLLRYEPYLRRQLLISIEDLQAFHREYVFVRELAQQLGCNATNLADKLMSAGVQPVHGPAIDGGLVYVFRRSKLDHLDLNTIAASRTYHSRCGRGHKRHAVNNDIADLLMHKAACQLLAITPTQLDKICRSGLLSPSHAETHGSQATYSIEAVEAYRNHYLTNPNLLTRHEAEVITNSKGVRFRFDVLWPGLVIPVFNGIEIRYKKDEIEKAIDFLQSTVDTKKLALITGVSLARVRWEAKYGCLVGMPVHTGYGVRRFLFPLTAISVLQQVANSRKPWKRRKESAHQDNPSNYS</sequence>
<name>A0A447TCW9_CHRVL</name>
<reference evidence="1 2" key="1">
    <citation type="submission" date="2018-12" db="EMBL/GenBank/DDBJ databases">
        <authorList>
            <consortium name="Pathogen Informatics"/>
        </authorList>
    </citation>
    <scope>NUCLEOTIDE SEQUENCE [LARGE SCALE GENOMIC DNA]</scope>
    <source>
        <strain evidence="1 2">NCTC9695</strain>
    </source>
</reference>
<dbReference type="EMBL" id="LR134182">
    <property type="protein sequence ID" value="VEB42736.1"/>
    <property type="molecule type" value="Genomic_DNA"/>
</dbReference>
<evidence type="ECO:0000313" key="2">
    <source>
        <dbReference type="Proteomes" id="UP000275777"/>
    </source>
</evidence>
<proteinExistence type="predicted"/>
<accession>A0A447TCW9</accession>